<dbReference type="PRINTS" id="PR00411">
    <property type="entry name" value="PNDRDTASEI"/>
</dbReference>
<dbReference type="GO" id="GO:0004174">
    <property type="term" value="F:electron-transferring-flavoprotein dehydrogenase activity"/>
    <property type="evidence" value="ECO:0007669"/>
    <property type="project" value="TreeGrafter"/>
</dbReference>
<dbReference type="EMBL" id="JAPDRK010000001">
    <property type="protein sequence ID" value="KAJ9616681.1"/>
    <property type="molecule type" value="Genomic_DNA"/>
</dbReference>
<comment type="caution">
    <text evidence="2">The sequence shown here is derived from an EMBL/GenBank/DDBJ whole genome shotgun (WGS) entry which is preliminary data.</text>
</comment>
<dbReference type="GO" id="GO:0005737">
    <property type="term" value="C:cytoplasm"/>
    <property type="evidence" value="ECO:0007669"/>
    <property type="project" value="TreeGrafter"/>
</dbReference>
<accession>A0AA38XNP6</accession>
<evidence type="ECO:0000313" key="3">
    <source>
        <dbReference type="Proteomes" id="UP001172673"/>
    </source>
</evidence>
<reference evidence="2" key="1">
    <citation type="submission" date="2022-10" db="EMBL/GenBank/DDBJ databases">
        <title>Culturing micro-colonial fungi from biological soil crusts in the Mojave desert and describing Neophaeococcomyces mojavensis, and introducing the new genera and species Taxawa tesnikishii.</title>
        <authorList>
            <person name="Kurbessoian T."/>
            <person name="Stajich J.E."/>
        </authorList>
    </citation>
    <scope>NUCLEOTIDE SEQUENCE</scope>
    <source>
        <strain evidence="2">TK_41</strain>
    </source>
</reference>
<evidence type="ECO:0000313" key="2">
    <source>
        <dbReference type="EMBL" id="KAJ9616681.1"/>
    </source>
</evidence>
<dbReference type="PRINTS" id="PR00368">
    <property type="entry name" value="FADPNR"/>
</dbReference>
<dbReference type="InterPro" id="IPR036188">
    <property type="entry name" value="FAD/NAD-bd_sf"/>
</dbReference>
<keyword evidence="3" id="KW-1185">Reference proteome</keyword>
<organism evidence="2 3">
    <name type="scientific">Cladophialophora chaetospira</name>
    <dbReference type="NCBI Taxonomy" id="386627"/>
    <lineage>
        <taxon>Eukaryota</taxon>
        <taxon>Fungi</taxon>
        <taxon>Dikarya</taxon>
        <taxon>Ascomycota</taxon>
        <taxon>Pezizomycotina</taxon>
        <taxon>Eurotiomycetes</taxon>
        <taxon>Chaetothyriomycetidae</taxon>
        <taxon>Chaetothyriales</taxon>
        <taxon>Herpotrichiellaceae</taxon>
        <taxon>Cladophialophora</taxon>
    </lineage>
</organism>
<dbReference type="PANTHER" id="PTHR43735:SF11">
    <property type="entry name" value="HYPOTHETICAL OXIDOREDUCTASE (EUROFUNG)"/>
    <property type="match status" value="1"/>
</dbReference>
<evidence type="ECO:0000259" key="1">
    <source>
        <dbReference type="Pfam" id="PF07992"/>
    </source>
</evidence>
<gene>
    <name evidence="2" type="ORF">H2200_000400</name>
</gene>
<dbReference type="InterPro" id="IPR023753">
    <property type="entry name" value="FAD/NAD-binding_dom"/>
</dbReference>
<dbReference type="Proteomes" id="UP001172673">
    <property type="component" value="Unassembled WGS sequence"/>
</dbReference>
<dbReference type="AlphaFoldDB" id="A0AA38XNP6"/>
<dbReference type="Pfam" id="PF07992">
    <property type="entry name" value="Pyr_redox_2"/>
    <property type="match status" value="1"/>
</dbReference>
<sequence length="351" mass="38627">MAARLAQICPTTHRVLLIEPHTHFHHIFTFPRFALIPGYEHKAFVPYTAQFSSAPRPDSHAIVPARVLSIRSRSLKLDREWERSTEIPFDYLVLATGTTLTQPSAVKEDGKFASIKYLRKHQDQVKKAKSILIAGGGAAGVQMATDLREYFPDKQVTLVQSRDRLMPKFHPEFHELIKRRFDELGVNFRTGARVVIPQGGFPDEEGSVNVELSNGGVVSTDFVILATGQRANNSPIAELKSSDGGSVINPENGMVRVRPTLQFADSKYDNLFAVGDIADTGAHKAARPGMAQADVVTANIKSLLDGQAPKETFTIAPAAIHMTLGMTYNVIFRNPNSAEGQTEPTVIEKQE</sequence>
<name>A0AA38XNP6_9EURO</name>
<feature type="domain" description="FAD/NAD(P)-binding" evidence="1">
    <location>
        <begin position="66"/>
        <end position="285"/>
    </location>
</feature>
<dbReference type="GO" id="GO:0050660">
    <property type="term" value="F:flavin adenine dinucleotide binding"/>
    <property type="evidence" value="ECO:0007669"/>
    <property type="project" value="TreeGrafter"/>
</dbReference>
<dbReference type="SUPFAM" id="SSF51905">
    <property type="entry name" value="FAD/NAD(P)-binding domain"/>
    <property type="match status" value="1"/>
</dbReference>
<dbReference type="PANTHER" id="PTHR43735">
    <property type="entry name" value="APOPTOSIS-INDUCING FACTOR 1"/>
    <property type="match status" value="1"/>
</dbReference>
<protein>
    <recommendedName>
        <fullName evidence="1">FAD/NAD(P)-binding domain-containing protein</fullName>
    </recommendedName>
</protein>
<proteinExistence type="predicted"/>
<dbReference type="Gene3D" id="3.50.50.100">
    <property type="match status" value="1"/>
</dbReference>